<dbReference type="NCBIfam" id="NF004411">
    <property type="entry name" value="PRK05759.1-2"/>
    <property type="match status" value="1"/>
</dbReference>
<gene>
    <name evidence="15" type="primary">atpF</name>
    <name evidence="18" type="ORF">EDC25_11444</name>
</gene>
<evidence type="ECO:0000256" key="13">
    <source>
        <dbReference type="ARBA" id="ARBA00026054"/>
    </source>
</evidence>
<comment type="caution">
    <text evidence="18">The sequence shown here is derived from an EMBL/GenBank/DDBJ whole genome shotgun (WGS) entry which is preliminary data.</text>
</comment>
<evidence type="ECO:0000256" key="14">
    <source>
        <dbReference type="ARBA" id="ARBA00037847"/>
    </source>
</evidence>
<evidence type="ECO:0000256" key="8">
    <source>
        <dbReference type="ARBA" id="ARBA00023065"/>
    </source>
</evidence>
<dbReference type="CDD" id="cd06503">
    <property type="entry name" value="ATP-synt_Fo_b"/>
    <property type="match status" value="1"/>
</dbReference>
<keyword evidence="4 15" id="KW-0138">CF(0)</keyword>
<evidence type="ECO:0000313" key="18">
    <source>
        <dbReference type="EMBL" id="TCS97192.1"/>
    </source>
</evidence>
<keyword evidence="5 15" id="KW-0812">Transmembrane</keyword>
<evidence type="ECO:0000256" key="2">
    <source>
        <dbReference type="ARBA" id="ARBA00022448"/>
    </source>
</evidence>
<dbReference type="Proteomes" id="UP000294599">
    <property type="component" value="Unassembled WGS sequence"/>
</dbReference>
<dbReference type="InterPro" id="IPR002146">
    <property type="entry name" value="ATP_synth_b/b'su_bac/chlpt"/>
</dbReference>
<evidence type="ECO:0000256" key="11">
    <source>
        <dbReference type="ARBA" id="ARBA00025198"/>
    </source>
</evidence>
<evidence type="ECO:0000256" key="3">
    <source>
        <dbReference type="ARBA" id="ARBA00022475"/>
    </source>
</evidence>
<comment type="similarity">
    <text evidence="1 15 16">Belongs to the ATPase B chain family.</text>
</comment>
<proteinExistence type="inferred from homology"/>
<dbReference type="Gene3D" id="6.10.250.1580">
    <property type="match status" value="1"/>
</dbReference>
<dbReference type="HAMAP" id="MF_01398">
    <property type="entry name" value="ATP_synth_b_bprime"/>
    <property type="match status" value="1"/>
</dbReference>
<evidence type="ECO:0000256" key="16">
    <source>
        <dbReference type="RuleBase" id="RU003848"/>
    </source>
</evidence>
<evidence type="ECO:0000256" key="15">
    <source>
        <dbReference type="HAMAP-Rule" id="MF_01398"/>
    </source>
</evidence>
<organism evidence="18 19">
    <name type="scientific">Pseudofulvimonas gallinarii</name>
    <dbReference type="NCBI Taxonomy" id="634155"/>
    <lineage>
        <taxon>Bacteria</taxon>
        <taxon>Pseudomonadati</taxon>
        <taxon>Pseudomonadota</taxon>
        <taxon>Gammaproteobacteria</taxon>
        <taxon>Lysobacterales</taxon>
        <taxon>Rhodanobacteraceae</taxon>
        <taxon>Pseudofulvimonas</taxon>
    </lineage>
</organism>
<keyword evidence="6 15" id="KW-0375">Hydrogen ion transport</keyword>
<protein>
    <recommendedName>
        <fullName evidence="15">ATP synthase subunit b</fullName>
    </recommendedName>
    <alternativeName>
        <fullName evidence="15">ATP synthase F(0) sector subunit b</fullName>
    </alternativeName>
    <alternativeName>
        <fullName evidence="15">ATPase subunit I</fullName>
    </alternativeName>
    <alternativeName>
        <fullName evidence="15">F-type ATPase subunit b</fullName>
        <shortName evidence="15">F-ATPase subunit b</shortName>
    </alternativeName>
</protein>
<evidence type="ECO:0000256" key="4">
    <source>
        <dbReference type="ARBA" id="ARBA00022547"/>
    </source>
</evidence>
<dbReference type="PANTHER" id="PTHR33445">
    <property type="entry name" value="ATP SYNTHASE SUBUNIT B', CHLOROPLASTIC"/>
    <property type="match status" value="1"/>
</dbReference>
<evidence type="ECO:0000256" key="12">
    <source>
        <dbReference type="ARBA" id="ARBA00025614"/>
    </source>
</evidence>
<dbReference type="InterPro" id="IPR050059">
    <property type="entry name" value="ATP_synthase_B_chain"/>
</dbReference>
<keyword evidence="8 15" id="KW-0406">Ion transport</keyword>
<comment type="subunit">
    <text evidence="13">F-type ATPases have 2 components, F(1) - the catalytic core - and F(0) - the membrane proton channel. F(1) has five subunits: alpha(3), beta(3), gamma(1), delta(1), epsilon(1). F(0) has four main subunits: a(1), b(2) and c(10-14). The alpha and beta chains form an alternating ring which encloses part of the gamma chain. F(1) is attached to F(0) by a central stalk formed by the gamma and epsilon chains, while a peripheral stalk is formed by the delta and b chains.</text>
</comment>
<evidence type="ECO:0000256" key="9">
    <source>
        <dbReference type="ARBA" id="ARBA00023136"/>
    </source>
</evidence>
<comment type="function">
    <text evidence="11 15">F(1)F(0) ATP synthase produces ATP from ADP in the presence of a proton or sodium gradient. F-type ATPases consist of two structural domains, F(1) containing the extramembraneous catalytic core and F(0) containing the membrane proton channel, linked together by a central stalk and a peripheral stalk. During catalysis, ATP synthesis in the catalytic domain of F(1) is coupled via a rotary mechanism of the central stalk subunits to proton translocation.</text>
</comment>
<dbReference type="GO" id="GO:0045259">
    <property type="term" value="C:proton-transporting ATP synthase complex"/>
    <property type="evidence" value="ECO:0007669"/>
    <property type="project" value="UniProtKB-KW"/>
</dbReference>
<evidence type="ECO:0000256" key="1">
    <source>
        <dbReference type="ARBA" id="ARBA00005513"/>
    </source>
</evidence>
<dbReference type="GO" id="GO:0046961">
    <property type="term" value="F:proton-transporting ATPase activity, rotational mechanism"/>
    <property type="evidence" value="ECO:0007669"/>
    <property type="project" value="TreeGrafter"/>
</dbReference>
<evidence type="ECO:0000256" key="10">
    <source>
        <dbReference type="ARBA" id="ARBA00023310"/>
    </source>
</evidence>
<keyword evidence="9 15" id="KW-0472">Membrane</keyword>
<dbReference type="AlphaFoldDB" id="A0A4S3KTN9"/>
<dbReference type="GO" id="GO:0012505">
    <property type="term" value="C:endomembrane system"/>
    <property type="evidence" value="ECO:0007669"/>
    <property type="project" value="UniProtKB-SubCell"/>
</dbReference>
<keyword evidence="2 15" id="KW-0813">Transport</keyword>
<evidence type="ECO:0000256" key="7">
    <source>
        <dbReference type="ARBA" id="ARBA00022989"/>
    </source>
</evidence>
<dbReference type="SUPFAM" id="SSF81573">
    <property type="entry name" value="F1F0 ATP synthase subunit B, membrane domain"/>
    <property type="match status" value="1"/>
</dbReference>
<feature type="coiled-coil region" evidence="17">
    <location>
        <begin position="47"/>
        <end position="93"/>
    </location>
</feature>
<keyword evidence="19" id="KW-1185">Reference proteome</keyword>
<dbReference type="InterPro" id="IPR005864">
    <property type="entry name" value="ATP_synth_F0_bsu_bac"/>
</dbReference>
<dbReference type="PANTHER" id="PTHR33445:SF1">
    <property type="entry name" value="ATP SYNTHASE SUBUNIT B"/>
    <property type="match status" value="1"/>
</dbReference>
<feature type="transmembrane region" description="Helical" evidence="15">
    <location>
        <begin position="6"/>
        <end position="29"/>
    </location>
</feature>
<evidence type="ECO:0000256" key="5">
    <source>
        <dbReference type="ARBA" id="ARBA00022692"/>
    </source>
</evidence>
<evidence type="ECO:0000313" key="19">
    <source>
        <dbReference type="Proteomes" id="UP000294599"/>
    </source>
</evidence>
<dbReference type="EMBL" id="SMAF01000014">
    <property type="protein sequence ID" value="TCS97192.1"/>
    <property type="molecule type" value="Genomic_DNA"/>
</dbReference>
<dbReference type="RefSeq" id="WP_123521188.1">
    <property type="nucleotide sequence ID" value="NZ_JBHLWF010000084.1"/>
</dbReference>
<accession>A0A4S3KTN9</accession>
<dbReference type="Pfam" id="PF00430">
    <property type="entry name" value="ATP-synt_B"/>
    <property type="match status" value="1"/>
</dbReference>
<name>A0A4S3KTN9_9GAMM</name>
<dbReference type="GO" id="GO:0005886">
    <property type="term" value="C:plasma membrane"/>
    <property type="evidence" value="ECO:0007669"/>
    <property type="project" value="UniProtKB-SubCell"/>
</dbReference>
<dbReference type="NCBIfam" id="TIGR01144">
    <property type="entry name" value="ATP_synt_b"/>
    <property type="match status" value="1"/>
</dbReference>
<comment type="subcellular location">
    <subcellularLocation>
        <location evidence="15">Cell membrane</location>
        <topology evidence="15">Single-pass membrane protein</topology>
    </subcellularLocation>
    <subcellularLocation>
        <location evidence="14">Endomembrane system</location>
        <topology evidence="14">Single-pass membrane protein</topology>
    </subcellularLocation>
</comment>
<keyword evidence="10 15" id="KW-0066">ATP synthesis</keyword>
<keyword evidence="17" id="KW-0175">Coiled coil</keyword>
<evidence type="ECO:0000256" key="17">
    <source>
        <dbReference type="SAM" id="Coils"/>
    </source>
</evidence>
<dbReference type="OrthoDB" id="9788020at2"/>
<comment type="subunit">
    <text evidence="15">F-type ATPases have 2 components, F(1) - the catalytic core - and F(0) - the membrane proton channel. F(1) has five subunits: alpha(3), beta(3), gamma(1), delta(1), epsilon(1). F(0) has three main subunits: a(1), b(2) and c(10-14). The alpha and beta chains form an alternating ring which encloses part of the gamma chain. F(1) is attached to F(0) by a central stalk formed by the gamma and epsilon chains, while a peripheral stalk is formed by the delta and b chains.</text>
</comment>
<keyword evidence="3 15" id="KW-1003">Cell membrane</keyword>
<comment type="function">
    <text evidence="12">Component of the F(0) channel, it forms part of the peripheral stalk, linking F(1) to F(0). The b'-subunit is a diverged and duplicated form of b found in plants and photosynthetic bacteria.</text>
</comment>
<reference evidence="18 19" key="1">
    <citation type="submission" date="2019-03" db="EMBL/GenBank/DDBJ databases">
        <title>Genomic Encyclopedia of Type Strains, Phase IV (KMG-IV): sequencing the most valuable type-strain genomes for metagenomic binning, comparative biology and taxonomic classification.</title>
        <authorList>
            <person name="Goeker M."/>
        </authorList>
    </citation>
    <scope>NUCLEOTIDE SEQUENCE [LARGE SCALE GENOMIC DNA]</scope>
    <source>
        <strain evidence="18 19">DSM 21944</strain>
    </source>
</reference>
<evidence type="ECO:0000256" key="6">
    <source>
        <dbReference type="ARBA" id="ARBA00022781"/>
    </source>
</evidence>
<keyword evidence="7 15" id="KW-1133">Transmembrane helix</keyword>
<sequence length="156" mass="16716">MNLNLTLIAQALAFAGLIWLIATVVWPPLLKAIEERQQKIAEGLAAADRAKADLAAADQRVEEEIKAARSKAAEILDRAHAQANQILDKAKADALAEAVRQKAAAEAEIGSMLQSARENLRTQLGGLAVLGAEKIVRREIDAAAHRALIEELASEI</sequence>
<dbReference type="InterPro" id="IPR028987">
    <property type="entry name" value="ATP_synth_B-like_membr_sf"/>
</dbReference>
<dbReference type="GO" id="GO:0046933">
    <property type="term" value="F:proton-transporting ATP synthase activity, rotational mechanism"/>
    <property type="evidence" value="ECO:0007669"/>
    <property type="project" value="UniProtKB-UniRule"/>
</dbReference>